<protein>
    <submittedName>
        <fullName evidence="8">Uncharacterized protein</fullName>
    </submittedName>
</protein>
<dbReference type="Gene3D" id="1.10.8.430">
    <property type="entry name" value="Helical domain of apoptotic protease-activating factors"/>
    <property type="match status" value="1"/>
</dbReference>
<dbReference type="PANTHER" id="PTHR23155">
    <property type="entry name" value="DISEASE RESISTANCE PROTEIN RP"/>
    <property type="match status" value="1"/>
</dbReference>
<dbReference type="AlphaFoldDB" id="A0A9Q0KVY1"/>
<dbReference type="OrthoDB" id="646178at2759"/>
<dbReference type="FunFam" id="1.10.10.10:FF:000322">
    <property type="entry name" value="Probable disease resistance protein At1g63360"/>
    <property type="match status" value="1"/>
</dbReference>
<dbReference type="CDD" id="cd14798">
    <property type="entry name" value="RX-CC_like"/>
    <property type="match status" value="1"/>
</dbReference>
<evidence type="ECO:0000259" key="4">
    <source>
        <dbReference type="Pfam" id="PF00931"/>
    </source>
</evidence>
<dbReference type="FunFam" id="3.40.50.300:FF:001091">
    <property type="entry name" value="Probable disease resistance protein At1g61300"/>
    <property type="match status" value="1"/>
</dbReference>
<dbReference type="Gene3D" id="3.80.10.10">
    <property type="entry name" value="Ribonuclease Inhibitor"/>
    <property type="match status" value="1"/>
</dbReference>
<dbReference type="InterPro" id="IPR058922">
    <property type="entry name" value="WHD_DRP"/>
</dbReference>
<keyword evidence="3" id="KW-0611">Plant defense</keyword>
<dbReference type="InterPro" id="IPR002182">
    <property type="entry name" value="NB-ARC"/>
</dbReference>
<dbReference type="Gene3D" id="1.10.10.10">
    <property type="entry name" value="Winged helix-like DNA-binding domain superfamily/Winged helix DNA-binding domain"/>
    <property type="match status" value="1"/>
</dbReference>
<dbReference type="InterPro" id="IPR027417">
    <property type="entry name" value="P-loop_NTPase"/>
</dbReference>
<evidence type="ECO:0000256" key="3">
    <source>
        <dbReference type="ARBA" id="ARBA00022821"/>
    </source>
</evidence>
<feature type="domain" description="Disease resistance protein winged helix" evidence="6">
    <location>
        <begin position="434"/>
        <end position="505"/>
    </location>
</feature>
<evidence type="ECO:0000313" key="9">
    <source>
        <dbReference type="Proteomes" id="UP001141806"/>
    </source>
</evidence>
<evidence type="ECO:0000256" key="1">
    <source>
        <dbReference type="ARBA" id="ARBA00022737"/>
    </source>
</evidence>
<reference evidence="8" key="1">
    <citation type="journal article" date="2023" name="Plant J.">
        <title>The genome of the king protea, Protea cynaroides.</title>
        <authorList>
            <person name="Chang J."/>
            <person name="Duong T.A."/>
            <person name="Schoeman C."/>
            <person name="Ma X."/>
            <person name="Roodt D."/>
            <person name="Barker N."/>
            <person name="Li Z."/>
            <person name="Van de Peer Y."/>
            <person name="Mizrachi E."/>
        </authorList>
    </citation>
    <scope>NUCLEOTIDE SEQUENCE</scope>
    <source>
        <tissue evidence="8">Young leaves</tissue>
    </source>
</reference>
<dbReference type="Pfam" id="PF18052">
    <property type="entry name" value="Rx_N"/>
    <property type="match status" value="1"/>
</dbReference>
<evidence type="ECO:0000259" key="5">
    <source>
        <dbReference type="Pfam" id="PF18052"/>
    </source>
</evidence>
<organism evidence="8 9">
    <name type="scientific">Protea cynaroides</name>
    <dbReference type="NCBI Taxonomy" id="273540"/>
    <lineage>
        <taxon>Eukaryota</taxon>
        <taxon>Viridiplantae</taxon>
        <taxon>Streptophyta</taxon>
        <taxon>Embryophyta</taxon>
        <taxon>Tracheophyta</taxon>
        <taxon>Spermatophyta</taxon>
        <taxon>Magnoliopsida</taxon>
        <taxon>Proteales</taxon>
        <taxon>Proteaceae</taxon>
        <taxon>Protea</taxon>
    </lineage>
</organism>
<dbReference type="InterPro" id="IPR055414">
    <property type="entry name" value="LRR_R13L4/SHOC2-like"/>
</dbReference>
<dbReference type="Pfam" id="PF23598">
    <property type="entry name" value="LRR_14"/>
    <property type="match status" value="1"/>
</dbReference>
<keyword evidence="1" id="KW-0677">Repeat</keyword>
<evidence type="ECO:0000256" key="2">
    <source>
        <dbReference type="ARBA" id="ARBA00022741"/>
    </source>
</evidence>
<evidence type="ECO:0000313" key="8">
    <source>
        <dbReference type="EMBL" id="KAJ4977229.1"/>
    </source>
</evidence>
<keyword evidence="2" id="KW-0547">Nucleotide-binding</keyword>
<feature type="domain" description="NB-ARC" evidence="4">
    <location>
        <begin position="167"/>
        <end position="343"/>
    </location>
</feature>
<keyword evidence="9" id="KW-1185">Reference proteome</keyword>
<gene>
    <name evidence="8" type="ORF">NE237_002335</name>
</gene>
<dbReference type="PRINTS" id="PR00364">
    <property type="entry name" value="DISEASERSIST"/>
</dbReference>
<dbReference type="InterPro" id="IPR042197">
    <property type="entry name" value="Apaf_helical"/>
</dbReference>
<evidence type="ECO:0000259" key="6">
    <source>
        <dbReference type="Pfam" id="PF23559"/>
    </source>
</evidence>
<evidence type="ECO:0000259" key="7">
    <source>
        <dbReference type="Pfam" id="PF23598"/>
    </source>
</evidence>
<dbReference type="SUPFAM" id="SSF52540">
    <property type="entry name" value="P-loop containing nucleoside triphosphate hydrolases"/>
    <property type="match status" value="1"/>
</dbReference>
<sequence>MAEGVVSFLLQKLGLLVLDEANLLLGVDQQIMFLHDELEWINFFLSDADEKRRTNKMVDVWVSQIRNLAYDAEDIIDLFMLEVQQQRQRNIGLRCMYYPKHLFTLRKFVKQIDNVNRRIEKISANKSKYGIDTLGADQTSVRLKDDLAWKLRRASIEDELDDIVGLKKDMEDIAMLLTKEEPQRLRVVSIVAMGGSGKTTLARSVYKRSDVKKSFDSSAWIYVSQEFNIKDLLLETIKQVMKPTDMELQAKKDVVQLGGILCDYLKERRCLLVFDDVWRREDWDRIKEAFVAQIEGGKQRRVLLTTRNREVAKHADPLTEPHELKLLGVEESFKLFSQKVFQFEERSEERSSCPQDWEKHGRDLVAKCGGLPLAIVVLGGLLSTKEKTPSVWSKVLESANWQLNQGPNQCKDILALSYINLPYYLQSCFLYFGLFPEDYEIESRKLIQLWVAEGFIQQRGDETILEDIAEEYLEELIQRSMIQATRRLDGGVYTCRIHDLLRDLAISEAKKDKLLEIYGKNCSTSLDRFRRLTIHSSSDGKPLISASTLHHLHSMLCFSKSLHKKLWKGLYLKFNLLRVLDLKGAQNIQSLPKEIGGLFLLKYLNLSETGIQRIPHSMRNLSNLQTLDVSFTELSYIPKEVWRMQQLRHLYFSYSYYTPGILCNCVGEVVHMIGESCCRPPRIDNLRNLQTLMLISGSWIEGGLDKLTNLRELEIEGNLMLHTKALTNSIAQLKKLRKLRLRDHSKEKAQAPLALGSFSHHVHLYDLTLSVRIEKLPELKDFPPYLTELRLSYLGLKQDDQPMATLEKLPNLKILRLGWDSFKGEEMIFSGGGFAKLHTLELAELMNLRYLKVEQGAFPCLQVFTIDYCYYLHMLPDGLRYVTTLQELKISRMQPGFDYNVKRGEEWEKIKHIPSVTI</sequence>
<comment type="caution">
    <text evidence="8">The sequence shown here is derived from an EMBL/GenBank/DDBJ whole genome shotgun (WGS) entry which is preliminary data.</text>
</comment>
<name>A0A9Q0KVY1_9MAGN</name>
<dbReference type="Proteomes" id="UP001141806">
    <property type="component" value="Unassembled WGS sequence"/>
</dbReference>
<dbReference type="InterPro" id="IPR038005">
    <property type="entry name" value="RX-like_CC"/>
</dbReference>
<dbReference type="InterPro" id="IPR036388">
    <property type="entry name" value="WH-like_DNA-bd_sf"/>
</dbReference>
<dbReference type="Pfam" id="PF23559">
    <property type="entry name" value="WHD_DRP"/>
    <property type="match status" value="1"/>
</dbReference>
<dbReference type="SUPFAM" id="SSF52058">
    <property type="entry name" value="L domain-like"/>
    <property type="match status" value="1"/>
</dbReference>
<dbReference type="PANTHER" id="PTHR23155:SF1193">
    <property type="entry name" value="DISEASE RESISTANCE PROTEIN RPP13-RELATED"/>
    <property type="match status" value="1"/>
</dbReference>
<dbReference type="InterPro" id="IPR041118">
    <property type="entry name" value="Rx_N"/>
</dbReference>
<dbReference type="Gene3D" id="3.40.50.300">
    <property type="entry name" value="P-loop containing nucleotide triphosphate hydrolases"/>
    <property type="match status" value="1"/>
</dbReference>
<dbReference type="Pfam" id="PF00931">
    <property type="entry name" value="NB-ARC"/>
    <property type="match status" value="1"/>
</dbReference>
<feature type="domain" description="Disease resistance R13L4/SHOC-2-like LRR" evidence="7">
    <location>
        <begin position="552"/>
        <end position="889"/>
    </location>
</feature>
<proteinExistence type="predicted"/>
<dbReference type="InterPro" id="IPR044974">
    <property type="entry name" value="Disease_R_plants"/>
</dbReference>
<dbReference type="InterPro" id="IPR032675">
    <property type="entry name" value="LRR_dom_sf"/>
</dbReference>
<dbReference type="Gene3D" id="1.20.5.4130">
    <property type="match status" value="1"/>
</dbReference>
<feature type="domain" description="Disease resistance N-terminal" evidence="5">
    <location>
        <begin position="5"/>
        <end position="89"/>
    </location>
</feature>
<dbReference type="EMBL" id="JAMYWD010000003">
    <property type="protein sequence ID" value="KAJ4977229.1"/>
    <property type="molecule type" value="Genomic_DNA"/>
</dbReference>
<accession>A0A9Q0KVY1</accession>
<dbReference type="GO" id="GO:0043531">
    <property type="term" value="F:ADP binding"/>
    <property type="evidence" value="ECO:0007669"/>
    <property type="project" value="InterPro"/>
</dbReference>
<dbReference type="GO" id="GO:0098542">
    <property type="term" value="P:defense response to other organism"/>
    <property type="evidence" value="ECO:0007669"/>
    <property type="project" value="TreeGrafter"/>
</dbReference>